<name>A0A6N7PJK5_9BACT</name>
<dbReference type="GO" id="GO:0005524">
    <property type="term" value="F:ATP binding"/>
    <property type="evidence" value="ECO:0007669"/>
    <property type="project" value="UniProtKB-KW"/>
</dbReference>
<dbReference type="AlphaFoldDB" id="A0A6N7PJK5"/>
<feature type="region of interest" description="Disordered" evidence="3">
    <location>
        <begin position="746"/>
        <end position="771"/>
    </location>
</feature>
<dbReference type="Proteomes" id="UP000440224">
    <property type="component" value="Unassembled WGS sequence"/>
</dbReference>
<comment type="caution">
    <text evidence="6">The sequence shown here is derived from an EMBL/GenBank/DDBJ whole genome shotgun (WGS) entry which is preliminary data.</text>
</comment>
<evidence type="ECO:0000256" key="1">
    <source>
        <dbReference type="ARBA" id="ARBA00022741"/>
    </source>
</evidence>
<feature type="transmembrane region" description="Helical" evidence="4">
    <location>
        <begin position="256"/>
        <end position="275"/>
    </location>
</feature>
<dbReference type="InterPro" id="IPR027417">
    <property type="entry name" value="P-loop_NTPase"/>
</dbReference>
<feature type="transmembrane region" description="Helical" evidence="4">
    <location>
        <begin position="226"/>
        <end position="244"/>
    </location>
</feature>
<gene>
    <name evidence="6" type="ORF">GF068_09765</name>
</gene>
<feature type="transmembrane region" description="Helical" evidence="4">
    <location>
        <begin position="127"/>
        <end position="149"/>
    </location>
</feature>
<dbReference type="PANTHER" id="PTHR32071">
    <property type="entry name" value="TRANSCRIPTIONAL REGULATORY PROTEIN"/>
    <property type="match status" value="1"/>
</dbReference>
<keyword evidence="7" id="KW-1185">Reference proteome</keyword>
<dbReference type="InterPro" id="IPR058031">
    <property type="entry name" value="AAA_lid_NorR"/>
</dbReference>
<evidence type="ECO:0000256" key="2">
    <source>
        <dbReference type="ARBA" id="ARBA00022840"/>
    </source>
</evidence>
<proteinExistence type="predicted"/>
<feature type="transmembrane region" description="Helical" evidence="4">
    <location>
        <begin position="7"/>
        <end position="25"/>
    </location>
</feature>
<evidence type="ECO:0000259" key="5">
    <source>
        <dbReference type="PROSITE" id="PS50045"/>
    </source>
</evidence>
<dbReference type="GO" id="GO:0006355">
    <property type="term" value="P:regulation of DNA-templated transcription"/>
    <property type="evidence" value="ECO:0007669"/>
    <property type="project" value="InterPro"/>
</dbReference>
<dbReference type="EMBL" id="WJIE01000002">
    <property type="protein sequence ID" value="MRG92213.1"/>
    <property type="molecule type" value="Genomic_DNA"/>
</dbReference>
<reference evidence="6 7" key="1">
    <citation type="submission" date="2019-10" db="EMBL/GenBank/DDBJ databases">
        <title>A soil myxobacterium in the family Polyangiaceae.</title>
        <authorList>
            <person name="Li Y."/>
            <person name="Wang J."/>
        </authorList>
    </citation>
    <scope>NUCLEOTIDE SEQUENCE [LARGE SCALE GENOMIC DNA]</scope>
    <source>
        <strain evidence="6 7">DSM 14734</strain>
    </source>
</reference>
<sequence>MPWHTRSFWIAALAVAYAAVAGLWATGGHGGAWVALLLPLACVVGWRLTAEDRRGDDTLDPGARSATRLTIAGASLFAASWCGAGTPGFVAGENLGAALAALGSLWALARIKPLGGLAEPSPSARRLDAAAFAALFWVVAATLPGAAALFPERTEGLDPLLLDYATVAASIGSIGVQLFAAARLAAARRAEIGVAERAQAALWLGSIALAVGLLAAAARVLPPERILPIVVVLASLGATFAAASREPETVLSALRLTLATTALVAPIALGVVYVAHVRPGLAGPVAFGAAVASAIAALVARRIAHRMGPGSGRLLPALEAATRAAMTPDPEEALRAALFELRGALGQGGEPPLLYRFFPAEQVSVDRAGFMHTKKAEMPPRLVALADAEPERILRIEVMHAVSVRKPEVRPLIAWMEDNHLSAVSVVRDADGPIGALTVPAGARVAPSTLADVRALRQLSDRLAAVLGVSSMLSRSRERELVARGERDRVEEERARVSTELGRVEGQFEAIARGLERKARVAIYSPAAQAAVQRLEQLAALDVPVTLSTSPGIDVVAWAALVHLASSRRRGVMVIVDGVDPAEHDVAKWQDRAASPLVQAAGGTLVLLDAHVLPELVQMRIASGLPSDVGLVVALPGTVDSLAASGKLTEALADRLGDRSVALPALASRGEDLSLLVLEALTRIGKRLRQAPLGIEPRALAALVDHDFPGNDAELEGILLRAALLAPADARALTLRELEAAGFVVPPGSERRARGTGPVPQPRRKRTSKTR</sequence>
<feature type="transmembrane region" description="Helical" evidence="4">
    <location>
        <begin position="281"/>
        <end position="300"/>
    </location>
</feature>
<dbReference type="RefSeq" id="WP_153819037.1">
    <property type="nucleotide sequence ID" value="NZ_WJIE01000002.1"/>
</dbReference>
<evidence type="ECO:0000313" key="7">
    <source>
        <dbReference type="Proteomes" id="UP000440224"/>
    </source>
</evidence>
<evidence type="ECO:0000313" key="6">
    <source>
        <dbReference type="EMBL" id="MRG92213.1"/>
    </source>
</evidence>
<dbReference type="OrthoDB" id="5485909at2"/>
<keyword evidence="4" id="KW-1133">Transmembrane helix</keyword>
<feature type="transmembrane region" description="Helical" evidence="4">
    <location>
        <begin position="201"/>
        <end position="220"/>
    </location>
</feature>
<dbReference type="Gene3D" id="1.10.8.60">
    <property type="match status" value="1"/>
</dbReference>
<dbReference type="InterPro" id="IPR002078">
    <property type="entry name" value="Sigma_54_int"/>
</dbReference>
<accession>A0A6N7PJK5</accession>
<keyword evidence="4" id="KW-0812">Transmembrane</keyword>
<feature type="transmembrane region" description="Helical" evidence="4">
    <location>
        <begin position="31"/>
        <end position="48"/>
    </location>
</feature>
<dbReference type="SUPFAM" id="SSF52540">
    <property type="entry name" value="P-loop containing nucleoside triphosphate hydrolases"/>
    <property type="match status" value="1"/>
</dbReference>
<keyword evidence="1" id="KW-0547">Nucleotide-binding</keyword>
<dbReference type="PROSITE" id="PS50045">
    <property type="entry name" value="SIGMA54_INTERACT_4"/>
    <property type="match status" value="1"/>
</dbReference>
<dbReference type="Gene3D" id="3.40.50.300">
    <property type="entry name" value="P-loop containing nucleotide triphosphate hydrolases"/>
    <property type="match status" value="1"/>
</dbReference>
<feature type="transmembrane region" description="Helical" evidence="4">
    <location>
        <begin position="69"/>
        <end position="89"/>
    </location>
</feature>
<keyword evidence="2" id="KW-0067">ATP-binding</keyword>
<keyword evidence="4" id="KW-0472">Membrane</keyword>
<organism evidence="6 7">
    <name type="scientific">Polyangium spumosum</name>
    <dbReference type="NCBI Taxonomy" id="889282"/>
    <lineage>
        <taxon>Bacteria</taxon>
        <taxon>Pseudomonadati</taxon>
        <taxon>Myxococcota</taxon>
        <taxon>Polyangia</taxon>
        <taxon>Polyangiales</taxon>
        <taxon>Polyangiaceae</taxon>
        <taxon>Polyangium</taxon>
    </lineage>
</organism>
<protein>
    <recommendedName>
        <fullName evidence="5">Sigma-54 factor interaction domain-containing protein</fullName>
    </recommendedName>
</protein>
<feature type="compositionally biased region" description="Basic residues" evidence="3">
    <location>
        <begin position="762"/>
        <end position="771"/>
    </location>
</feature>
<feature type="transmembrane region" description="Helical" evidence="4">
    <location>
        <begin position="95"/>
        <end position="115"/>
    </location>
</feature>
<dbReference type="Pfam" id="PF25601">
    <property type="entry name" value="AAA_lid_14"/>
    <property type="match status" value="1"/>
</dbReference>
<evidence type="ECO:0000256" key="4">
    <source>
        <dbReference type="SAM" id="Phobius"/>
    </source>
</evidence>
<feature type="transmembrane region" description="Helical" evidence="4">
    <location>
        <begin position="161"/>
        <end position="180"/>
    </location>
</feature>
<feature type="domain" description="Sigma-54 factor interaction" evidence="5">
    <location>
        <begin position="521"/>
        <end position="724"/>
    </location>
</feature>
<evidence type="ECO:0000256" key="3">
    <source>
        <dbReference type="SAM" id="MobiDB-lite"/>
    </source>
</evidence>